<accession>A0A0F9YQY7</accession>
<keyword evidence="2" id="KW-1185">Reference proteome</keyword>
<dbReference type="SUPFAM" id="SSF50978">
    <property type="entry name" value="WD40 repeat-like"/>
    <property type="match status" value="1"/>
</dbReference>
<dbReference type="OMA" id="MDASICV"/>
<dbReference type="GeneID" id="36320295"/>
<dbReference type="Pfam" id="PF08513">
    <property type="entry name" value="LisH"/>
    <property type="match status" value="1"/>
</dbReference>
<dbReference type="InterPro" id="IPR006594">
    <property type="entry name" value="LisH"/>
</dbReference>
<dbReference type="Proteomes" id="UP000034350">
    <property type="component" value="Unassembled WGS sequence"/>
</dbReference>
<dbReference type="PROSITE" id="PS50896">
    <property type="entry name" value="LISH"/>
    <property type="match status" value="1"/>
</dbReference>
<dbReference type="AlphaFoldDB" id="A0A0F9YQY7"/>
<evidence type="ECO:0000313" key="1">
    <source>
        <dbReference type="EMBL" id="KKO74967.1"/>
    </source>
</evidence>
<sequence length="505" mass="58579">MKDYVFMSKKREQNILNSLNFLIYDYLVKMKYEKTAKIFVGEAYLEDVKLNEAPPILSQWYSAFQDISNVRCGLSNNLGDLARIEGIMLKLENEKKRYQQMGKMDNLSYFNMTRGSSETYKSPNNMHYTSPYHPGPSPVVDPRRQVDMRNMHIPGRPIYNEQFPLKARTAQNEPILSKGVNRFEEPINLRGANRFDPNSVSISPKMFEQPNESSDKKFYLRNINSFKITDKNVLLSVLSQKHNILFSVFDNKTVGSFNCNTFKNECIVETNGKQIIKMRIKDDVNFIWLVASFDTNDLMVIRYLVQEVKFEMAGYLRGHAEKIACFDVADYIYSIDNSGSFKKWNFKGICEKEEIFNGNIKKVYYFAENCLILSDANRTYLYNYTMNMEISEISKGLLLSLKKQNNYYLLVFADKAVIHDNNLNKIKILTVPNSSIKNAIFLDSDVIIGSLQCLWFETQGRLNKCKIYEHNEIVTLKNISRYKPGHILVLSNKGECVIMSKCFDN</sequence>
<reference evidence="1 2" key="1">
    <citation type="journal article" date="2015" name="Environ. Microbiol.">
        <title>Genome analyses suggest the presence of polyploidy and recent human-driven expansions in eight global populations of the honeybee pathogen Nosema ceranae.</title>
        <authorList>
            <person name="Pelin A."/>
            <person name="Selman M."/>
            <person name="Aris-Brosou S."/>
            <person name="Farinelli L."/>
            <person name="Corradi N."/>
        </authorList>
    </citation>
    <scope>NUCLEOTIDE SEQUENCE [LARGE SCALE GENOMIC DNA]</scope>
    <source>
        <strain evidence="1 2">PA08 1199</strain>
    </source>
</reference>
<proteinExistence type="predicted"/>
<comment type="caution">
    <text evidence="1">The sequence shown here is derived from an EMBL/GenBank/DDBJ whole genome shotgun (WGS) entry which is preliminary data.</text>
</comment>
<dbReference type="EMBL" id="JPQZ01000037">
    <property type="protein sequence ID" value="KKO74967.1"/>
    <property type="molecule type" value="Genomic_DNA"/>
</dbReference>
<gene>
    <name evidence="1" type="ORF">AAJ76_3700017887</name>
</gene>
<organism evidence="1 2">
    <name type="scientific">Vairimorpha ceranae</name>
    <dbReference type="NCBI Taxonomy" id="40302"/>
    <lineage>
        <taxon>Eukaryota</taxon>
        <taxon>Fungi</taxon>
        <taxon>Fungi incertae sedis</taxon>
        <taxon>Microsporidia</taxon>
        <taxon>Nosematidae</taxon>
        <taxon>Vairimorpha</taxon>
    </lineage>
</organism>
<dbReference type="VEuPathDB" id="MicrosporidiaDB:NCER_101429"/>
<evidence type="ECO:0000313" key="2">
    <source>
        <dbReference type="Proteomes" id="UP000034350"/>
    </source>
</evidence>
<dbReference type="VEuPathDB" id="MicrosporidiaDB:G9O61_00g010850"/>
<dbReference type="VEuPathDB" id="MicrosporidiaDB:AAJ76_3700017887"/>
<dbReference type="RefSeq" id="XP_024330709.1">
    <property type="nucleotide sequence ID" value="XM_024475354.1"/>
</dbReference>
<dbReference type="OrthoDB" id="14421at2759"/>
<name>A0A0F9YQY7_9MICR</name>
<dbReference type="InterPro" id="IPR036322">
    <property type="entry name" value="WD40_repeat_dom_sf"/>
</dbReference>
<protein>
    <submittedName>
        <fullName evidence="1">Uncharacterized protein</fullName>
    </submittedName>
</protein>